<organism evidence="1 2">
    <name type="scientific">Toxocara canis</name>
    <name type="common">Canine roundworm</name>
    <dbReference type="NCBI Taxonomy" id="6265"/>
    <lineage>
        <taxon>Eukaryota</taxon>
        <taxon>Metazoa</taxon>
        <taxon>Ecdysozoa</taxon>
        <taxon>Nematoda</taxon>
        <taxon>Chromadorea</taxon>
        <taxon>Rhabditida</taxon>
        <taxon>Spirurina</taxon>
        <taxon>Ascaridomorpha</taxon>
        <taxon>Ascaridoidea</taxon>
        <taxon>Toxocaridae</taxon>
        <taxon>Toxocara</taxon>
    </lineage>
</organism>
<reference evidence="1 2" key="1">
    <citation type="submission" date="2014-11" db="EMBL/GenBank/DDBJ databases">
        <title>Genetic blueprint of the zoonotic pathogen Toxocara canis.</title>
        <authorList>
            <person name="Zhu X.-Q."/>
            <person name="Korhonen P.K."/>
            <person name="Cai H."/>
            <person name="Young N.D."/>
            <person name="Nejsum P."/>
            <person name="von Samson-Himmelstjerna G."/>
            <person name="Boag P.R."/>
            <person name="Tan P."/>
            <person name="Li Q."/>
            <person name="Min J."/>
            <person name="Yang Y."/>
            <person name="Wang X."/>
            <person name="Fang X."/>
            <person name="Hall R.S."/>
            <person name="Hofmann A."/>
            <person name="Sternberg P.W."/>
            <person name="Jex A.R."/>
            <person name="Gasser R.B."/>
        </authorList>
    </citation>
    <scope>NUCLEOTIDE SEQUENCE [LARGE SCALE GENOMIC DNA]</scope>
    <source>
        <strain evidence="1">PN_DK_2014</strain>
    </source>
</reference>
<dbReference type="EMBL" id="JPKZ01000649">
    <property type="protein sequence ID" value="KHN86052.1"/>
    <property type="molecule type" value="Genomic_DNA"/>
</dbReference>
<accession>A0A0B2VXH9</accession>
<comment type="caution">
    <text evidence="1">The sequence shown here is derived from an EMBL/GenBank/DDBJ whole genome shotgun (WGS) entry which is preliminary data.</text>
</comment>
<dbReference type="AlphaFoldDB" id="A0A0B2VXH9"/>
<name>A0A0B2VXH9_TOXCA</name>
<evidence type="ECO:0000313" key="2">
    <source>
        <dbReference type="Proteomes" id="UP000031036"/>
    </source>
</evidence>
<dbReference type="Proteomes" id="UP000031036">
    <property type="component" value="Unassembled WGS sequence"/>
</dbReference>
<gene>
    <name evidence="1" type="ORF">Tcan_19000</name>
</gene>
<proteinExistence type="predicted"/>
<protein>
    <submittedName>
        <fullName evidence="1">Uncharacterized protein</fullName>
    </submittedName>
</protein>
<keyword evidence="2" id="KW-1185">Reference proteome</keyword>
<sequence>MLKAPGLHDAAYAEESGTEANAIEEAEKVSKVWSYVKVTLEPQHPSVVAAPGAVVVETGGGATQSARLCYPVRQLATQVGQDVVGVAKYALFYFSRKDSSGLPEWCPGEPSTKLNTEPIYCLASRLAWQWTATSQIVAAPGAVVVETGGGATQSARLCYPVRQLATQVGQDVVGVAKYALFYFSRKDSSGLPEWCPGEPREGPNYLRDTKKPELISFYYSVVAAPGAVVVETGGGATQSARLCYPVRQLATQVGQDVVGVAKYALFYFSRKDSSGLPEWCPGEPSFEQLNMGSKFAELNTYFSGDLFGWLSMIWRELD</sequence>
<evidence type="ECO:0000313" key="1">
    <source>
        <dbReference type="EMBL" id="KHN86052.1"/>
    </source>
</evidence>